<dbReference type="GO" id="GO:0005886">
    <property type="term" value="C:plasma membrane"/>
    <property type="evidence" value="ECO:0007669"/>
    <property type="project" value="UniProtKB-SubCell"/>
</dbReference>
<evidence type="ECO:0000259" key="10">
    <source>
        <dbReference type="Pfam" id="PF00535"/>
    </source>
</evidence>
<evidence type="ECO:0000256" key="2">
    <source>
        <dbReference type="ARBA" id="ARBA00022475"/>
    </source>
</evidence>
<dbReference type="CDD" id="cd04187">
    <property type="entry name" value="DPM1_like_bac"/>
    <property type="match status" value="1"/>
</dbReference>
<name>A0AAE3LMK3_9BACT</name>
<dbReference type="AlphaFoldDB" id="A0AAE3LMK3"/>
<dbReference type="Pfam" id="PF00535">
    <property type="entry name" value="Glycos_transf_2"/>
    <property type="match status" value="1"/>
</dbReference>
<keyword evidence="12" id="KW-1185">Reference proteome</keyword>
<evidence type="ECO:0000256" key="7">
    <source>
        <dbReference type="ARBA" id="ARBA00023136"/>
    </source>
</evidence>
<dbReference type="GO" id="GO:0016757">
    <property type="term" value="F:glycosyltransferase activity"/>
    <property type="evidence" value="ECO:0007669"/>
    <property type="project" value="UniProtKB-KW"/>
</dbReference>
<evidence type="ECO:0000256" key="4">
    <source>
        <dbReference type="ARBA" id="ARBA00022679"/>
    </source>
</evidence>
<feature type="transmembrane region" description="Helical" evidence="9">
    <location>
        <begin position="262"/>
        <end position="287"/>
    </location>
</feature>
<comment type="caution">
    <text evidence="11">The sequence shown here is derived from an EMBL/GenBank/DDBJ whole genome shotgun (WGS) entry which is preliminary data.</text>
</comment>
<dbReference type="SUPFAM" id="SSF53448">
    <property type="entry name" value="Nucleotide-diphospho-sugar transferases"/>
    <property type="match status" value="1"/>
</dbReference>
<evidence type="ECO:0000256" key="8">
    <source>
        <dbReference type="ARBA" id="ARBA00038152"/>
    </source>
</evidence>
<dbReference type="RefSeq" id="WP_263037459.1">
    <property type="nucleotide sequence ID" value="NZ_JAOTPL010000005.1"/>
</dbReference>
<comment type="subcellular location">
    <subcellularLocation>
        <location evidence="1">Cell membrane</location>
        <topology evidence="1">Multi-pass membrane protein</topology>
    </subcellularLocation>
</comment>
<accession>A0AAE3LMK3</accession>
<protein>
    <submittedName>
        <fullName evidence="11">Glycosyltransferase family 2 protein</fullName>
    </submittedName>
</protein>
<evidence type="ECO:0000256" key="3">
    <source>
        <dbReference type="ARBA" id="ARBA00022676"/>
    </source>
</evidence>
<gene>
    <name evidence="11" type="ORF">OD355_05505</name>
</gene>
<dbReference type="InterPro" id="IPR001173">
    <property type="entry name" value="Glyco_trans_2-like"/>
</dbReference>
<dbReference type="PANTHER" id="PTHR48090">
    <property type="entry name" value="UNDECAPRENYL-PHOSPHATE 4-DEOXY-4-FORMAMIDO-L-ARABINOSE TRANSFERASE-RELATED"/>
    <property type="match status" value="1"/>
</dbReference>
<evidence type="ECO:0000256" key="9">
    <source>
        <dbReference type="SAM" id="Phobius"/>
    </source>
</evidence>
<dbReference type="FunFam" id="3.90.550.10:FF:000079">
    <property type="entry name" value="Probable glycosyl transferase"/>
    <property type="match status" value="1"/>
</dbReference>
<dbReference type="Proteomes" id="UP001209317">
    <property type="component" value="Unassembled WGS sequence"/>
</dbReference>
<dbReference type="PANTHER" id="PTHR48090:SF1">
    <property type="entry name" value="PROPHAGE BACTOPRENOL GLUCOSYL TRANSFERASE HOMOLOG"/>
    <property type="match status" value="1"/>
</dbReference>
<dbReference type="Gene3D" id="3.90.550.10">
    <property type="entry name" value="Spore Coat Polysaccharide Biosynthesis Protein SpsA, Chain A"/>
    <property type="match status" value="1"/>
</dbReference>
<keyword evidence="2" id="KW-1003">Cell membrane</keyword>
<evidence type="ECO:0000256" key="5">
    <source>
        <dbReference type="ARBA" id="ARBA00022692"/>
    </source>
</evidence>
<reference evidence="11" key="1">
    <citation type="submission" date="2022-10" db="EMBL/GenBank/DDBJ databases">
        <authorList>
            <person name="Kim H.S."/>
            <person name="Kim J.-S."/>
            <person name="Suh M.K."/>
            <person name="Eom M.K."/>
            <person name="Lee J.-S."/>
        </authorList>
    </citation>
    <scope>NUCLEOTIDE SEQUENCE</scope>
    <source>
        <strain evidence="11">LIP-5</strain>
    </source>
</reference>
<evidence type="ECO:0000256" key="6">
    <source>
        <dbReference type="ARBA" id="ARBA00022989"/>
    </source>
</evidence>
<evidence type="ECO:0000313" key="11">
    <source>
        <dbReference type="EMBL" id="MCU7693971.1"/>
    </source>
</evidence>
<proteinExistence type="inferred from homology"/>
<feature type="transmembrane region" description="Helical" evidence="9">
    <location>
        <begin position="230"/>
        <end position="250"/>
    </location>
</feature>
<comment type="similarity">
    <text evidence="8">Belongs to the glycosyltransferase 2 family. GtrB subfamily.</text>
</comment>
<dbReference type="InterPro" id="IPR029044">
    <property type="entry name" value="Nucleotide-diphossugar_trans"/>
</dbReference>
<dbReference type="InterPro" id="IPR050256">
    <property type="entry name" value="Glycosyltransferase_2"/>
</dbReference>
<organism evidence="11 12">
    <name type="scientific">Haoranjiania flava</name>
    <dbReference type="NCBI Taxonomy" id="1856322"/>
    <lineage>
        <taxon>Bacteria</taxon>
        <taxon>Pseudomonadati</taxon>
        <taxon>Bacteroidota</taxon>
        <taxon>Chitinophagia</taxon>
        <taxon>Chitinophagales</taxon>
        <taxon>Chitinophagaceae</taxon>
        <taxon>Haoranjiania</taxon>
    </lineage>
</organism>
<keyword evidence="3" id="KW-0328">Glycosyltransferase</keyword>
<evidence type="ECO:0000256" key="1">
    <source>
        <dbReference type="ARBA" id="ARBA00004651"/>
    </source>
</evidence>
<keyword evidence="7 9" id="KW-0472">Membrane</keyword>
<feature type="domain" description="Glycosyltransferase 2-like" evidence="10">
    <location>
        <begin position="5"/>
        <end position="166"/>
    </location>
</feature>
<keyword evidence="6 9" id="KW-1133">Transmembrane helix</keyword>
<keyword evidence="5 9" id="KW-0812">Transmembrane</keyword>
<sequence>MKTISVVIPAYNEASNIEAVFCKVRHVFDSLADYAFEVIFVNDGSSDGSGHMLQKLAAENTAVKYIEFSRNFGHQLALKAGMDHASGDAVISMDCDMQHPPEMIGQMIAEWEQGYDIVFTLRSYAKKAPRFKRCSSRFYYKFINTISDVKIEEGSADFRLLDRSVVNVLNNIEDKEPFLRGLTRWVGFSQKAIYYTADERFSGESKYSLKKMLRLAMTGITSFSTKPLHIAVYLGFFFAAMSLLYIPYVIWSFVYDVEISGWASLIMTIVFFGGLQLVILGILGIYIGKIFKQTKNRPAYIIKNKNF</sequence>
<dbReference type="EMBL" id="JAOTPL010000005">
    <property type="protein sequence ID" value="MCU7693971.1"/>
    <property type="molecule type" value="Genomic_DNA"/>
</dbReference>
<evidence type="ECO:0000313" key="12">
    <source>
        <dbReference type="Proteomes" id="UP001209317"/>
    </source>
</evidence>
<keyword evidence="4" id="KW-0808">Transferase</keyword>